<proteinExistence type="predicted"/>
<reference evidence="2" key="1">
    <citation type="submission" date="2017-01" db="EMBL/GenBank/DDBJ databases">
        <title>Genome Analysis of Deinococcus marmoris KOPRI26562.</title>
        <authorList>
            <person name="Kim J.H."/>
            <person name="Oh H.-M."/>
        </authorList>
    </citation>
    <scope>NUCLEOTIDE SEQUENCE [LARGE SCALE GENOMIC DNA]</scope>
    <source>
        <strain evidence="2">PAMC 26633</strain>
    </source>
</reference>
<evidence type="ECO:0000313" key="1">
    <source>
        <dbReference type="EMBL" id="OXC79479.1"/>
    </source>
</evidence>
<dbReference type="AlphaFoldDB" id="A0A226X8N3"/>
<organism evidence="1 2">
    <name type="scientific">Caballeronia sordidicola</name>
    <name type="common">Burkholderia sordidicola</name>
    <dbReference type="NCBI Taxonomy" id="196367"/>
    <lineage>
        <taxon>Bacteria</taxon>
        <taxon>Pseudomonadati</taxon>
        <taxon>Pseudomonadota</taxon>
        <taxon>Betaproteobacteria</taxon>
        <taxon>Burkholderiales</taxon>
        <taxon>Burkholderiaceae</taxon>
        <taxon>Caballeronia</taxon>
    </lineage>
</organism>
<dbReference type="EMBL" id="MTHB01000037">
    <property type="protein sequence ID" value="OXC79479.1"/>
    <property type="molecule type" value="Genomic_DNA"/>
</dbReference>
<accession>A0A226X8N3</accession>
<protein>
    <submittedName>
        <fullName evidence="1">Uncharacterized protein</fullName>
    </submittedName>
</protein>
<sequence length="45" mass="4711">MSAARAICAYRGKVALIIALAFDRIESTRLTCPAHAKLGSAGCCE</sequence>
<dbReference type="Proteomes" id="UP000214720">
    <property type="component" value="Unassembled WGS sequence"/>
</dbReference>
<comment type="caution">
    <text evidence="1">The sequence shown here is derived from an EMBL/GenBank/DDBJ whole genome shotgun (WGS) entry which is preliminary data.</text>
</comment>
<evidence type="ECO:0000313" key="2">
    <source>
        <dbReference type="Proteomes" id="UP000214720"/>
    </source>
</evidence>
<gene>
    <name evidence="1" type="ORF">BSU04_06590</name>
</gene>
<name>A0A226X8N3_CABSO</name>